<feature type="region of interest" description="Disordered" evidence="1">
    <location>
        <begin position="13"/>
        <end position="45"/>
    </location>
</feature>
<dbReference type="Proteomes" id="UP001066276">
    <property type="component" value="Chromosome 7"/>
</dbReference>
<comment type="caution">
    <text evidence="2">The sequence shown here is derived from an EMBL/GenBank/DDBJ whole genome shotgun (WGS) entry which is preliminary data.</text>
</comment>
<proteinExistence type="predicted"/>
<accession>A0AAV7PXQ5</accession>
<feature type="compositionally biased region" description="Low complexity" evidence="1">
    <location>
        <begin position="88"/>
        <end position="102"/>
    </location>
</feature>
<sequence length="109" mass="11601">MRIVLIIASQNIAKRGSGSGDSGDKTEPTVMPQPPRFNKPPCDGPDARCLKDPLLLPELLASRSAAVERKTANLEKQEDEDDGESRAESSGSSSGVEVTVLSAEYTAEE</sequence>
<dbReference type="EMBL" id="JANPWB010000011">
    <property type="protein sequence ID" value="KAJ1130460.1"/>
    <property type="molecule type" value="Genomic_DNA"/>
</dbReference>
<evidence type="ECO:0000313" key="3">
    <source>
        <dbReference type="Proteomes" id="UP001066276"/>
    </source>
</evidence>
<gene>
    <name evidence="2" type="ORF">NDU88_008812</name>
</gene>
<evidence type="ECO:0000256" key="1">
    <source>
        <dbReference type="SAM" id="MobiDB-lite"/>
    </source>
</evidence>
<evidence type="ECO:0000313" key="2">
    <source>
        <dbReference type="EMBL" id="KAJ1130460.1"/>
    </source>
</evidence>
<dbReference type="AlphaFoldDB" id="A0AAV7PXQ5"/>
<feature type="compositionally biased region" description="Basic and acidic residues" evidence="1">
    <location>
        <begin position="66"/>
        <end position="76"/>
    </location>
</feature>
<name>A0AAV7PXQ5_PLEWA</name>
<protein>
    <submittedName>
        <fullName evidence="2">Uncharacterized protein</fullName>
    </submittedName>
</protein>
<feature type="region of interest" description="Disordered" evidence="1">
    <location>
        <begin position="65"/>
        <end position="109"/>
    </location>
</feature>
<keyword evidence="3" id="KW-1185">Reference proteome</keyword>
<reference evidence="2" key="1">
    <citation type="journal article" date="2022" name="bioRxiv">
        <title>Sequencing and chromosome-scale assembly of the giantPleurodeles waltlgenome.</title>
        <authorList>
            <person name="Brown T."/>
            <person name="Elewa A."/>
            <person name="Iarovenko S."/>
            <person name="Subramanian E."/>
            <person name="Araus A.J."/>
            <person name="Petzold A."/>
            <person name="Susuki M."/>
            <person name="Suzuki K.-i.T."/>
            <person name="Hayashi T."/>
            <person name="Toyoda A."/>
            <person name="Oliveira C."/>
            <person name="Osipova E."/>
            <person name="Leigh N.D."/>
            <person name="Simon A."/>
            <person name="Yun M.H."/>
        </authorList>
    </citation>
    <scope>NUCLEOTIDE SEQUENCE</scope>
    <source>
        <strain evidence="2">20211129_DDA</strain>
        <tissue evidence="2">Liver</tissue>
    </source>
</reference>
<organism evidence="2 3">
    <name type="scientific">Pleurodeles waltl</name>
    <name type="common">Iberian ribbed newt</name>
    <dbReference type="NCBI Taxonomy" id="8319"/>
    <lineage>
        <taxon>Eukaryota</taxon>
        <taxon>Metazoa</taxon>
        <taxon>Chordata</taxon>
        <taxon>Craniata</taxon>
        <taxon>Vertebrata</taxon>
        <taxon>Euteleostomi</taxon>
        <taxon>Amphibia</taxon>
        <taxon>Batrachia</taxon>
        <taxon>Caudata</taxon>
        <taxon>Salamandroidea</taxon>
        <taxon>Salamandridae</taxon>
        <taxon>Pleurodelinae</taxon>
        <taxon>Pleurodeles</taxon>
    </lineage>
</organism>